<gene>
    <name evidence="2" type="ORF">CLO192961_LOCUS314871</name>
</gene>
<comment type="caution">
    <text evidence="2">The sequence shown here is derived from an EMBL/GenBank/DDBJ whole genome shotgun (WGS) entry which is preliminary data.</text>
</comment>
<dbReference type="EMBL" id="CABFNS010000836">
    <property type="protein sequence ID" value="VUC31759.1"/>
    <property type="molecule type" value="Genomic_DNA"/>
</dbReference>
<evidence type="ECO:0000256" key="1">
    <source>
        <dbReference type="SAM" id="MobiDB-lite"/>
    </source>
</evidence>
<feature type="compositionally biased region" description="Polar residues" evidence="1">
    <location>
        <begin position="376"/>
        <end position="392"/>
    </location>
</feature>
<feature type="compositionally biased region" description="Low complexity" evidence="1">
    <location>
        <begin position="400"/>
        <end position="409"/>
    </location>
</feature>
<feature type="region of interest" description="Disordered" evidence="1">
    <location>
        <begin position="15"/>
        <end position="43"/>
    </location>
</feature>
<reference evidence="2 3" key="1">
    <citation type="submission" date="2019-06" db="EMBL/GenBank/DDBJ databases">
        <authorList>
            <person name="Broberg M."/>
        </authorList>
    </citation>
    <scope>NUCLEOTIDE SEQUENCE [LARGE SCALE GENOMIC DNA]</scope>
</reference>
<feature type="region of interest" description="Disordered" evidence="1">
    <location>
        <begin position="376"/>
        <end position="485"/>
    </location>
</feature>
<feature type="compositionally biased region" description="Basic residues" evidence="1">
    <location>
        <begin position="449"/>
        <end position="458"/>
    </location>
</feature>
<protein>
    <submittedName>
        <fullName evidence="2">Uncharacterized protein</fullName>
    </submittedName>
</protein>
<keyword evidence="3" id="KW-1185">Reference proteome</keyword>
<proteinExistence type="predicted"/>
<dbReference type="Proteomes" id="UP000766486">
    <property type="component" value="Unassembled WGS sequence"/>
</dbReference>
<name>A0ABY6UPK6_BIOOC</name>
<evidence type="ECO:0000313" key="3">
    <source>
        <dbReference type="Proteomes" id="UP000766486"/>
    </source>
</evidence>
<accession>A0ABY6UPK6</accession>
<sequence>MPALKASAANPGRLDVARVRFDGDEPPAYYSTTESPSERGDDLEPMPDLEEVASALAAPLNETDLENLVGHMQEKGLTYPGRRYVRESILEVTKLSSFVHSYQCNSKTKRYLIGEKALERYAVIVRHYIKKRWQRLGVWDSSWGIPGRVLTHFEDGVRVRNPRPPNLRHWEPLPRCDMPDEDNEELWRWKKLPEYMPSDPRDPIRRAVELRRGLRRGESIQLPPRDNLASDASSEELEDFLISRPFFVFEVEAREEISRQWKVPERKGKPVIWKEKGDWTEEWAKRDYNQNYVIGWKWPNESDGSEAIDYSELNSRKNIDFTPSEIDALDAIEARYPIPPISIAAQVIRYKHTAFTLHPRRSARIAEIKVNKALASSGTAVVSNPGRSQQPEMEQRVSRRGSSSRARAGPSTAKAKGATPNSAVAPRARGRGAKKDTKAVADAAFKPLGVKKRGRPRKSLNPPSSKTGPRKRTTAPNEDSGARII</sequence>
<organism evidence="2 3">
    <name type="scientific">Bionectria ochroleuca</name>
    <name type="common">Gliocladium roseum</name>
    <dbReference type="NCBI Taxonomy" id="29856"/>
    <lineage>
        <taxon>Eukaryota</taxon>
        <taxon>Fungi</taxon>
        <taxon>Dikarya</taxon>
        <taxon>Ascomycota</taxon>
        <taxon>Pezizomycotina</taxon>
        <taxon>Sordariomycetes</taxon>
        <taxon>Hypocreomycetidae</taxon>
        <taxon>Hypocreales</taxon>
        <taxon>Bionectriaceae</taxon>
        <taxon>Clonostachys</taxon>
    </lineage>
</organism>
<evidence type="ECO:0000313" key="2">
    <source>
        <dbReference type="EMBL" id="VUC31759.1"/>
    </source>
</evidence>